<evidence type="ECO:0000313" key="12">
    <source>
        <dbReference type="Proteomes" id="UP001360560"/>
    </source>
</evidence>
<accession>A0AAV5QET1</accession>
<evidence type="ECO:0000256" key="1">
    <source>
        <dbReference type="ARBA" id="ARBA00000900"/>
    </source>
</evidence>
<evidence type="ECO:0000256" key="5">
    <source>
        <dbReference type="ARBA" id="ARBA00022763"/>
    </source>
</evidence>
<evidence type="ECO:0000256" key="3">
    <source>
        <dbReference type="ARBA" id="ARBA00012483"/>
    </source>
</evidence>
<dbReference type="Gene3D" id="3.30.40.10">
    <property type="entry name" value="Zinc/RING finger domain, C3HC4 (zinc finger)"/>
    <property type="match status" value="1"/>
</dbReference>
<feature type="compositionally biased region" description="Acidic residues" evidence="9">
    <location>
        <begin position="182"/>
        <end position="194"/>
    </location>
</feature>
<dbReference type="GO" id="GO:0031491">
    <property type="term" value="F:nucleosome binding"/>
    <property type="evidence" value="ECO:0007669"/>
    <property type="project" value="TreeGrafter"/>
</dbReference>
<evidence type="ECO:0000256" key="4">
    <source>
        <dbReference type="ARBA" id="ARBA00022679"/>
    </source>
</evidence>
<feature type="domain" description="RING-type" evidence="10">
    <location>
        <begin position="32"/>
        <end position="70"/>
    </location>
</feature>
<dbReference type="InterPro" id="IPR001841">
    <property type="entry name" value="Znf_RING"/>
</dbReference>
<keyword evidence="8" id="KW-0862">Zinc</keyword>
<dbReference type="AlphaFoldDB" id="A0AAV5QET1"/>
<dbReference type="RefSeq" id="XP_064850169.1">
    <property type="nucleotide sequence ID" value="XM_064994097.1"/>
</dbReference>
<dbReference type="Pfam" id="PF13923">
    <property type="entry name" value="zf-C3HC4_2"/>
    <property type="match status" value="1"/>
</dbReference>
<evidence type="ECO:0000256" key="6">
    <source>
        <dbReference type="ARBA" id="ARBA00022786"/>
    </source>
</evidence>
<dbReference type="EC" id="2.3.2.27" evidence="3"/>
<comment type="caution">
    <text evidence="11">The sequence shown here is derived from an EMBL/GenBank/DDBJ whole genome shotgun (WGS) entry which is preliminary data.</text>
</comment>
<dbReference type="Proteomes" id="UP001360560">
    <property type="component" value="Unassembled WGS sequence"/>
</dbReference>
<dbReference type="InterPro" id="IPR013083">
    <property type="entry name" value="Znf_RING/FYVE/PHD"/>
</dbReference>
<comment type="subcellular location">
    <subcellularLocation>
        <location evidence="2">Nucleus</location>
    </subcellularLocation>
</comment>
<keyword evidence="12" id="KW-1185">Reference proteome</keyword>
<evidence type="ECO:0000259" key="10">
    <source>
        <dbReference type="PROSITE" id="PS50089"/>
    </source>
</evidence>
<dbReference type="GeneID" id="90071148"/>
<dbReference type="GO" id="GO:0035861">
    <property type="term" value="C:site of double-strand break"/>
    <property type="evidence" value="ECO:0007669"/>
    <property type="project" value="TreeGrafter"/>
</dbReference>
<dbReference type="InterPro" id="IPR051657">
    <property type="entry name" value="RNF168/RNF169_E3_ubiq-ligase"/>
</dbReference>
<organism evidence="11 12">
    <name type="scientific">Saccharomycopsis crataegensis</name>
    <dbReference type="NCBI Taxonomy" id="43959"/>
    <lineage>
        <taxon>Eukaryota</taxon>
        <taxon>Fungi</taxon>
        <taxon>Dikarya</taxon>
        <taxon>Ascomycota</taxon>
        <taxon>Saccharomycotina</taxon>
        <taxon>Saccharomycetes</taxon>
        <taxon>Saccharomycopsidaceae</taxon>
        <taxon>Saccharomycopsis</taxon>
    </lineage>
</organism>
<evidence type="ECO:0000256" key="9">
    <source>
        <dbReference type="SAM" id="MobiDB-lite"/>
    </source>
</evidence>
<dbReference type="PROSITE" id="PS50089">
    <property type="entry name" value="ZF_RING_2"/>
    <property type="match status" value="1"/>
</dbReference>
<dbReference type="PANTHER" id="PTHR23328:SF0">
    <property type="entry name" value="RING-TYPE DOMAIN-CONTAINING PROTEIN"/>
    <property type="match status" value="1"/>
</dbReference>
<dbReference type="GO" id="GO:0005634">
    <property type="term" value="C:nucleus"/>
    <property type="evidence" value="ECO:0007669"/>
    <property type="project" value="UniProtKB-SubCell"/>
</dbReference>
<gene>
    <name evidence="11" type="ORF">DASC09_004940</name>
</gene>
<sequence>MSRAVLAKALKKACGQSKAEPLVSKCLDETICSICSDIMVYPFNGACGHSACYSCLREWLSNNNSCPVCREVITVKPTINLNLKAIGASILDTCQKQAPDTRTSIKKHVDESKKVYQKDFNDGNLFNKVFKSAKVNLEEGIPTCSECAWEDCNGRVCEGCGAVFVNYGEPHVVNTRTFGFGYDDDDDDEDDEDESQRSRGHHSDEFSAVEKEAQEILDAETEWSENENGGEQLEDDWLNEDDEAEFEEPDDLDYNYFSECICDPGSISDIYMLRFFLGNTSDKISELKDMLYDLNDEVIYGELDALKEMRVISSCLKYLRNQMKLLNKRHFALMLVKQGVFDSDSDEESRGGPRIYHVGGLGQNFEFSL</sequence>
<evidence type="ECO:0000256" key="7">
    <source>
        <dbReference type="ARBA" id="ARBA00023242"/>
    </source>
</evidence>
<protein>
    <recommendedName>
        <fullName evidence="3">RING-type E3 ubiquitin transferase</fullName>
        <ecNumber evidence="3">2.3.2.27</ecNumber>
    </recommendedName>
</protein>
<keyword evidence="8" id="KW-0479">Metal-binding</keyword>
<keyword evidence="5" id="KW-0227">DNA damage</keyword>
<feature type="region of interest" description="Disordered" evidence="9">
    <location>
        <begin position="179"/>
        <end position="209"/>
    </location>
</feature>
<keyword evidence="8" id="KW-0863">Zinc-finger</keyword>
<dbReference type="EMBL" id="BTFZ01000001">
    <property type="protein sequence ID" value="GMM33169.1"/>
    <property type="molecule type" value="Genomic_DNA"/>
</dbReference>
<dbReference type="GO" id="GO:0008270">
    <property type="term" value="F:zinc ion binding"/>
    <property type="evidence" value="ECO:0007669"/>
    <property type="project" value="UniProtKB-KW"/>
</dbReference>
<comment type="catalytic activity">
    <reaction evidence="1">
        <text>S-ubiquitinyl-[E2 ubiquitin-conjugating enzyme]-L-cysteine + [acceptor protein]-L-lysine = [E2 ubiquitin-conjugating enzyme]-L-cysteine + N(6)-ubiquitinyl-[acceptor protein]-L-lysine.</text>
        <dbReference type="EC" id="2.3.2.27"/>
    </reaction>
</comment>
<evidence type="ECO:0000256" key="8">
    <source>
        <dbReference type="PROSITE-ProRule" id="PRU00175"/>
    </source>
</evidence>
<keyword evidence="7" id="KW-0539">Nucleus</keyword>
<keyword evidence="6" id="KW-0833">Ubl conjugation pathway</keyword>
<dbReference type="PANTHER" id="PTHR23328">
    <property type="entry name" value="RING-TYPE DOMAIN-CONTAINING PROTEIN"/>
    <property type="match status" value="1"/>
</dbReference>
<keyword evidence="11" id="KW-0436">Ligase</keyword>
<dbReference type="SUPFAM" id="SSF57850">
    <property type="entry name" value="RING/U-box"/>
    <property type="match status" value="1"/>
</dbReference>
<evidence type="ECO:0000313" key="11">
    <source>
        <dbReference type="EMBL" id="GMM33169.1"/>
    </source>
</evidence>
<dbReference type="GO" id="GO:0061630">
    <property type="term" value="F:ubiquitin protein ligase activity"/>
    <property type="evidence" value="ECO:0007669"/>
    <property type="project" value="UniProtKB-EC"/>
</dbReference>
<feature type="compositionally biased region" description="Basic and acidic residues" evidence="9">
    <location>
        <begin position="195"/>
        <end position="209"/>
    </location>
</feature>
<evidence type="ECO:0000256" key="2">
    <source>
        <dbReference type="ARBA" id="ARBA00004123"/>
    </source>
</evidence>
<keyword evidence="4" id="KW-0808">Transferase</keyword>
<name>A0AAV5QET1_9ASCO</name>
<dbReference type="SMART" id="SM00184">
    <property type="entry name" value="RING"/>
    <property type="match status" value="1"/>
</dbReference>
<dbReference type="GO" id="GO:0016874">
    <property type="term" value="F:ligase activity"/>
    <property type="evidence" value="ECO:0007669"/>
    <property type="project" value="UniProtKB-KW"/>
</dbReference>
<dbReference type="GO" id="GO:0006302">
    <property type="term" value="P:double-strand break repair"/>
    <property type="evidence" value="ECO:0007669"/>
    <property type="project" value="TreeGrafter"/>
</dbReference>
<proteinExistence type="predicted"/>
<reference evidence="11 12" key="1">
    <citation type="journal article" date="2023" name="Elife">
        <title>Identification of key yeast species and microbe-microbe interactions impacting larval growth of Drosophila in the wild.</title>
        <authorList>
            <person name="Mure A."/>
            <person name="Sugiura Y."/>
            <person name="Maeda R."/>
            <person name="Honda K."/>
            <person name="Sakurai N."/>
            <person name="Takahashi Y."/>
            <person name="Watada M."/>
            <person name="Katoh T."/>
            <person name="Gotoh A."/>
            <person name="Gotoh Y."/>
            <person name="Taniguchi I."/>
            <person name="Nakamura K."/>
            <person name="Hayashi T."/>
            <person name="Katayama T."/>
            <person name="Uemura T."/>
            <person name="Hattori Y."/>
        </authorList>
    </citation>
    <scope>NUCLEOTIDE SEQUENCE [LARGE SCALE GENOMIC DNA]</scope>
    <source>
        <strain evidence="11 12">SC-9</strain>
    </source>
</reference>